<sequence length="184" mass="19515">MDRTFSGALEFVTWLDHQVVEFVLSLRHPLLTKLMTSVTGLGSATAALAFLAVCYLADWEEELYTSALAFAITGVVVGTMMTTVQRPFPPEPVCMTGDAGTVATSFPSGHAAAVTVYAMTARDSSVLPFGAVSALAGLIAVSRIYLGTHYFSDTVAGIVIGIGAFYTAARLRQRIPATQLSEDQ</sequence>
<feature type="transmembrane region" description="Helical" evidence="1">
    <location>
        <begin position="126"/>
        <end position="145"/>
    </location>
</feature>
<organism evidence="3 4">
    <name type="scientific">Halovenus carboxidivorans</name>
    <dbReference type="NCBI Taxonomy" id="2692199"/>
    <lineage>
        <taxon>Archaea</taxon>
        <taxon>Methanobacteriati</taxon>
        <taxon>Methanobacteriota</taxon>
        <taxon>Stenosarchaea group</taxon>
        <taxon>Halobacteria</taxon>
        <taxon>Halobacteriales</taxon>
        <taxon>Haloarculaceae</taxon>
        <taxon>Halovenus</taxon>
    </lineage>
</organism>
<keyword evidence="4" id="KW-1185">Reference proteome</keyword>
<feature type="transmembrane region" description="Helical" evidence="1">
    <location>
        <begin position="63"/>
        <end position="81"/>
    </location>
</feature>
<comment type="caution">
    <text evidence="3">The sequence shown here is derived from an EMBL/GenBank/DDBJ whole genome shotgun (WGS) entry which is preliminary data.</text>
</comment>
<reference evidence="3 4" key="1">
    <citation type="submission" date="2019-12" db="EMBL/GenBank/DDBJ databases">
        <title>Isolation and characterization of three novel carbon monoxide-oxidizing members of Halobacteria from salione crusts and soils.</title>
        <authorList>
            <person name="Myers M.R."/>
            <person name="King G.M."/>
        </authorList>
    </citation>
    <scope>NUCLEOTIDE SEQUENCE [LARGE SCALE GENOMIC DNA]</scope>
    <source>
        <strain evidence="3 4">WSH3</strain>
    </source>
</reference>
<dbReference type="EMBL" id="WUUT01000001">
    <property type="protein sequence ID" value="MXR50548.1"/>
    <property type="molecule type" value="Genomic_DNA"/>
</dbReference>
<keyword evidence="1" id="KW-1133">Transmembrane helix</keyword>
<keyword evidence="1" id="KW-0812">Transmembrane</keyword>
<feature type="domain" description="Phosphatidic acid phosphatase type 2/haloperoxidase" evidence="2">
    <location>
        <begin position="63"/>
        <end position="169"/>
    </location>
</feature>
<evidence type="ECO:0000313" key="4">
    <source>
        <dbReference type="Proteomes" id="UP000466535"/>
    </source>
</evidence>
<dbReference type="RefSeq" id="WP_159762669.1">
    <property type="nucleotide sequence ID" value="NZ_WUUT01000001.1"/>
</dbReference>
<feature type="transmembrane region" description="Helical" evidence="1">
    <location>
        <begin position="151"/>
        <end position="169"/>
    </location>
</feature>
<dbReference type="AlphaFoldDB" id="A0A6B0SXT5"/>
<protein>
    <submittedName>
        <fullName evidence="3">Phosphatase PAP2 family protein</fullName>
    </submittedName>
</protein>
<evidence type="ECO:0000259" key="2">
    <source>
        <dbReference type="SMART" id="SM00014"/>
    </source>
</evidence>
<evidence type="ECO:0000256" key="1">
    <source>
        <dbReference type="SAM" id="Phobius"/>
    </source>
</evidence>
<dbReference type="Pfam" id="PF01569">
    <property type="entry name" value="PAP2"/>
    <property type="match status" value="1"/>
</dbReference>
<gene>
    <name evidence="3" type="ORF">GRX03_02855</name>
</gene>
<dbReference type="OrthoDB" id="10182at2157"/>
<accession>A0A6B0SXT5</accession>
<keyword evidence="1" id="KW-0472">Membrane</keyword>
<dbReference type="PANTHER" id="PTHR14969:SF13">
    <property type="entry name" value="AT30094P"/>
    <property type="match status" value="1"/>
</dbReference>
<dbReference type="SMART" id="SM00014">
    <property type="entry name" value="acidPPc"/>
    <property type="match status" value="1"/>
</dbReference>
<dbReference type="PANTHER" id="PTHR14969">
    <property type="entry name" value="SPHINGOSINE-1-PHOSPHATE PHOSPHOHYDROLASE"/>
    <property type="match status" value="1"/>
</dbReference>
<feature type="transmembrane region" description="Helical" evidence="1">
    <location>
        <begin position="101"/>
        <end position="119"/>
    </location>
</feature>
<dbReference type="InterPro" id="IPR036938">
    <property type="entry name" value="PAP2/HPO_sf"/>
</dbReference>
<dbReference type="InterPro" id="IPR000326">
    <property type="entry name" value="PAP2/HPO"/>
</dbReference>
<name>A0A6B0SXT5_9EURY</name>
<feature type="transmembrane region" description="Helical" evidence="1">
    <location>
        <begin position="34"/>
        <end position="56"/>
    </location>
</feature>
<dbReference type="Proteomes" id="UP000466535">
    <property type="component" value="Unassembled WGS sequence"/>
</dbReference>
<evidence type="ECO:0000313" key="3">
    <source>
        <dbReference type="EMBL" id="MXR50548.1"/>
    </source>
</evidence>
<dbReference type="Gene3D" id="1.20.144.10">
    <property type="entry name" value="Phosphatidic acid phosphatase type 2/haloperoxidase"/>
    <property type="match status" value="1"/>
</dbReference>
<proteinExistence type="predicted"/>
<dbReference type="SUPFAM" id="SSF48317">
    <property type="entry name" value="Acid phosphatase/Vanadium-dependent haloperoxidase"/>
    <property type="match status" value="1"/>
</dbReference>